<evidence type="ECO:0000259" key="23">
    <source>
        <dbReference type="PROSITE" id="PS50948"/>
    </source>
</evidence>
<dbReference type="PROSITE" id="PS00108">
    <property type="entry name" value="PROTEIN_KINASE_ST"/>
    <property type="match status" value="1"/>
</dbReference>
<evidence type="ECO:0000256" key="9">
    <source>
        <dbReference type="ARBA" id="ARBA00022840"/>
    </source>
</evidence>
<dbReference type="InterPro" id="IPR003609">
    <property type="entry name" value="Pan_app"/>
</dbReference>
<dbReference type="InterPro" id="IPR000858">
    <property type="entry name" value="S_locus_glycoprot_dom"/>
</dbReference>
<dbReference type="InterPro" id="IPR011009">
    <property type="entry name" value="Kinase-like_dom_sf"/>
</dbReference>
<comment type="caution">
    <text evidence="17">Lacks conserved residue(s) required for the propagation of feature annotation.</text>
</comment>
<organism evidence="24 25">
    <name type="scientific">Cinchona calisaya</name>
    <dbReference type="NCBI Taxonomy" id="153742"/>
    <lineage>
        <taxon>Eukaryota</taxon>
        <taxon>Viridiplantae</taxon>
        <taxon>Streptophyta</taxon>
        <taxon>Embryophyta</taxon>
        <taxon>Tracheophyta</taxon>
        <taxon>Spermatophyta</taxon>
        <taxon>Magnoliopsida</taxon>
        <taxon>eudicotyledons</taxon>
        <taxon>Gunneridae</taxon>
        <taxon>Pentapetalae</taxon>
        <taxon>asterids</taxon>
        <taxon>lamiids</taxon>
        <taxon>Gentianales</taxon>
        <taxon>Rubiaceae</taxon>
        <taxon>Cinchonoideae</taxon>
        <taxon>Cinchoneae</taxon>
        <taxon>Cinchona</taxon>
    </lineage>
</organism>
<dbReference type="FunFam" id="1.10.510.10:FF:000060">
    <property type="entry name" value="G-type lectin S-receptor-like serine/threonine-protein kinase"/>
    <property type="match status" value="1"/>
</dbReference>
<keyword evidence="6" id="KW-0732">Signal</keyword>
<evidence type="ECO:0000313" key="24">
    <source>
        <dbReference type="EMBL" id="KAL3519598.1"/>
    </source>
</evidence>
<feature type="binding site" evidence="18">
    <location>
        <position position="523"/>
    </location>
    <ligand>
        <name>ATP</name>
        <dbReference type="ChEBI" id="CHEBI:30616"/>
    </ligand>
</feature>
<dbReference type="PROSITE" id="PS50948">
    <property type="entry name" value="PAN"/>
    <property type="match status" value="1"/>
</dbReference>
<evidence type="ECO:0000259" key="21">
    <source>
        <dbReference type="PROSITE" id="PS50026"/>
    </source>
</evidence>
<dbReference type="CDD" id="cd14066">
    <property type="entry name" value="STKc_IRAK"/>
    <property type="match status" value="1"/>
</dbReference>
<dbReference type="Gene3D" id="2.90.10.10">
    <property type="entry name" value="Bulb-type lectin domain"/>
    <property type="match status" value="1"/>
</dbReference>
<dbReference type="PANTHER" id="PTHR27002">
    <property type="entry name" value="RECEPTOR-LIKE SERINE/THREONINE-PROTEIN KINASE SD1-8"/>
    <property type="match status" value="1"/>
</dbReference>
<keyword evidence="12" id="KW-1015">Disulfide bond</keyword>
<dbReference type="EC" id="2.7.11.1" evidence="16"/>
<evidence type="ECO:0000256" key="3">
    <source>
        <dbReference type="ARBA" id="ARBA00022527"/>
    </source>
</evidence>
<evidence type="ECO:0000256" key="8">
    <source>
        <dbReference type="ARBA" id="ARBA00022777"/>
    </source>
</evidence>
<keyword evidence="7 16" id="KW-0547">Nucleotide-binding</keyword>
<protein>
    <recommendedName>
        <fullName evidence="16">Receptor-like serine/threonine-protein kinase</fullName>
        <ecNumber evidence="16">2.7.11.1</ecNumber>
    </recommendedName>
</protein>
<evidence type="ECO:0000256" key="19">
    <source>
        <dbReference type="SAM" id="Phobius"/>
    </source>
</evidence>
<dbReference type="InterPro" id="IPR024171">
    <property type="entry name" value="SRK-like_kinase"/>
</dbReference>
<evidence type="ECO:0000256" key="14">
    <source>
        <dbReference type="ARBA" id="ARBA00047899"/>
    </source>
</evidence>
<comment type="caution">
    <text evidence="24">The sequence shown here is derived from an EMBL/GenBank/DDBJ whole genome shotgun (WGS) entry which is preliminary data.</text>
</comment>
<evidence type="ECO:0000256" key="11">
    <source>
        <dbReference type="ARBA" id="ARBA00023136"/>
    </source>
</evidence>
<comment type="subcellular location">
    <subcellularLocation>
        <location evidence="1">Cell membrane</location>
        <topology evidence="1">Single-pass type I membrane protein</topology>
    </subcellularLocation>
</comment>
<dbReference type="GO" id="GO:0004674">
    <property type="term" value="F:protein serine/threonine kinase activity"/>
    <property type="evidence" value="ECO:0007669"/>
    <property type="project" value="UniProtKB-KW"/>
</dbReference>
<dbReference type="Pfam" id="PF01453">
    <property type="entry name" value="B_lectin"/>
    <property type="match status" value="1"/>
</dbReference>
<evidence type="ECO:0000256" key="18">
    <source>
        <dbReference type="PROSITE-ProRule" id="PRU10141"/>
    </source>
</evidence>
<evidence type="ECO:0000256" key="6">
    <source>
        <dbReference type="ARBA" id="ARBA00022729"/>
    </source>
</evidence>
<dbReference type="AlphaFoldDB" id="A0ABD2ZJT8"/>
<evidence type="ECO:0000256" key="16">
    <source>
        <dbReference type="PIRNR" id="PIRNR000641"/>
    </source>
</evidence>
<dbReference type="EMBL" id="JBJUIK010000008">
    <property type="protein sequence ID" value="KAL3519598.1"/>
    <property type="molecule type" value="Genomic_DNA"/>
</dbReference>
<dbReference type="InterPro" id="IPR001480">
    <property type="entry name" value="Bulb-type_lectin_dom"/>
</dbReference>
<feature type="domain" description="EGF-like" evidence="21">
    <location>
        <begin position="284"/>
        <end position="320"/>
    </location>
</feature>
<dbReference type="SMART" id="SM00473">
    <property type="entry name" value="PAN_AP"/>
    <property type="match status" value="1"/>
</dbReference>
<dbReference type="InterPro" id="IPR017441">
    <property type="entry name" value="Protein_kinase_ATP_BS"/>
</dbReference>
<evidence type="ECO:0000259" key="20">
    <source>
        <dbReference type="PROSITE" id="PS50011"/>
    </source>
</evidence>
<dbReference type="InterPro" id="IPR000719">
    <property type="entry name" value="Prot_kinase_dom"/>
</dbReference>
<dbReference type="SMART" id="SM00108">
    <property type="entry name" value="B_lectin"/>
    <property type="match status" value="1"/>
</dbReference>
<keyword evidence="3 16" id="KW-0723">Serine/threonine-protein kinase</keyword>
<name>A0ABD2ZJT8_9GENT</name>
<comment type="catalytic activity">
    <reaction evidence="15 16">
        <text>L-seryl-[protein] + ATP = O-phospho-L-seryl-[protein] + ADP + H(+)</text>
        <dbReference type="Rhea" id="RHEA:17989"/>
        <dbReference type="Rhea" id="RHEA-COMP:9863"/>
        <dbReference type="Rhea" id="RHEA-COMP:11604"/>
        <dbReference type="ChEBI" id="CHEBI:15378"/>
        <dbReference type="ChEBI" id="CHEBI:29999"/>
        <dbReference type="ChEBI" id="CHEBI:30616"/>
        <dbReference type="ChEBI" id="CHEBI:83421"/>
        <dbReference type="ChEBI" id="CHEBI:456216"/>
        <dbReference type="EC" id="2.7.11.1"/>
    </reaction>
</comment>
<feature type="domain" description="Apple" evidence="23">
    <location>
        <begin position="339"/>
        <end position="421"/>
    </location>
</feature>
<dbReference type="FunFam" id="3.30.200.20:FF:000195">
    <property type="entry name" value="G-type lectin S-receptor-like serine/threonine-protein kinase"/>
    <property type="match status" value="1"/>
</dbReference>
<feature type="transmembrane region" description="Helical" evidence="19">
    <location>
        <begin position="433"/>
        <end position="456"/>
    </location>
</feature>
<dbReference type="Proteomes" id="UP001630127">
    <property type="component" value="Unassembled WGS sequence"/>
</dbReference>
<evidence type="ECO:0000256" key="17">
    <source>
        <dbReference type="PROSITE-ProRule" id="PRU00076"/>
    </source>
</evidence>
<keyword evidence="25" id="KW-1185">Reference proteome</keyword>
<keyword evidence="9 16" id="KW-0067">ATP-binding</keyword>
<evidence type="ECO:0000256" key="13">
    <source>
        <dbReference type="ARBA" id="ARBA00023180"/>
    </source>
</evidence>
<keyword evidence="5 19" id="KW-0812">Transmembrane</keyword>
<sequence>MEVIVKFAFLYYGTSFVISLVGATDVLTPSESMTDGLTLVSAREVFEFGFFSPPSSKNRYLGIWYYGINPQSIVWVANRNSSLNDSSGVVNIVKDGNLVLQDGTKRIFWSTDIQEKSSNGTVLQLLDSGNLVLRHDYNENGERYIWQSFDHITDNWLAGMRIGRDSRTGLIRNLTSWKSPDDPSPGEFTYGINRPGPTLEFLLWKGNSLEFRTGPYNGAGFSGVIIIPTPSFHLNVIVSTNEVYYEVPESIPTLTRTVVSYSGEVHRYVWNSSSLEWLLLYSIPIDACDNYGHCGANSICTINDPFRCNCLTGYIPKSPQDWGIGIRSNGCVRKLPLNCSQGEGFVEVKGVKIPDHWIYWKNTTITLKECREECLKNCSCTAYANSNVSGRGSGCLLWYGDLIDIRILETLSAQNLYIRVEAQDLGSKKKKQVILVIMLCSIALAVLVFVCSIILLKRAQKKGVGKKPQPDSRGMEDLELPTFEMISIARATNNFSESNKIGEGGFGSVYKGAIPTGQEIAVKRLSLDSNQGLVELKNEVILISKLQHRNLVKLLGCCIQGEERMLIYEFMPSKSLDNYIYDSTRRKLLTWTRRFDIIVGIARGLLYLHRDSRLRIIHRDLKASNILLDSEMNPKISDFGIARAFRGDQSLEKTTRVIGTHGYMSPEYVINGLYSTKSDVFSFGVLVLEIVSGRKNRDFSHPDHNHNLLGHAWKLWREGNASQLIDELIEEPYPMSDVERCIQVGLLSVQRHPEDRPSMSTVLSMLDSPNTMLPQPKQPGFYSEMSGNETEDSLDKEKTITNDLSITLLEGR</sequence>
<dbReference type="CDD" id="cd00028">
    <property type="entry name" value="B_lectin"/>
    <property type="match status" value="1"/>
</dbReference>
<dbReference type="InterPro" id="IPR001245">
    <property type="entry name" value="Ser-Thr/Tyr_kinase_cat_dom"/>
</dbReference>
<evidence type="ECO:0000256" key="1">
    <source>
        <dbReference type="ARBA" id="ARBA00004251"/>
    </source>
</evidence>
<dbReference type="Gene3D" id="3.50.4.10">
    <property type="entry name" value="Hepatocyte Growth Factor"/>
    <property type="match status" value="1"/>
</dbReference>
<dbReference type="InterPro" id="IPR036426">
    <property type="entry name" value="Bulb-type_lectin_dom_sf"/>
</dbReference>
<gene>
    <name evidence="24" type="ORF">ACH5RR_017747</name>
</gene>
<reference evidence="24 25" key="1">
    <citation type="submission" date="2024-11" db="EMBL/GenBank/DDBJ databases">
        <title>A near-complete genome assembly of Cinchona calisaya.</title>
        <authorList>
            <person name="Lian D.C."/>
            <person name="Zhao X.W."/>
            <person name="Wei L."/>
        </authorList>
    </citation>
    <scope>NUCLEOTIDE SEQUENCE [LARGE SCALE GENOMIC DNA]</scope>
    <source>
        <tissue evidence="24">Nenye</tissue>
    </source>
</reference>
<dbReference type="Pfam" id="PF08276">
    <property type="entry name" value="PAN_2"/>
    <property type="match status" value="1"/>
</dbReference>
<proteinExistence type="inferred from homology"/>
<dbReference type="PROSITE" id="PS50026">
    <property type="entry name" value="EGF_3"/>
    <property type="match status" value="1"/>
</dbReference>
<dbReference type="PIRSF" id="PIRSF000641">
    <property type="entry name" value="SRK"/>
    <property type="match status" value="1"/>
</dbReference>
<keyword evidence="13" id="KW-0325">Glycoprotein</keyword>
<keyword evidence="2" id="KW-1003">Cell membrane</keyword>
<dbReference type="Pfam" id="PF00954">
    <property type="entry name" value="S_locus_glycop"/>
    <property type="match status" value="1"/>
</dbReference>
<keyword evidence="17" id="KW-0245">EGF-like domain</keyword>
<accession>A0ABD2ZJT8</accession>
<dbReference type="FunFam" id="2.90.10.10:FF:000001">
    <property type="entry name" value="G-type lectin S-receptor-like serine/threonine-protein kinase"/>
    <property type="match status" value="1"/>
</dbReference>
<evidence type="ECO:0000256" key="12">
    <source>
        <dbReference type="ARBA" id="ARBA00023157"/>
    </source>
</evidence>
<evidence type="ECO:0000313" key="25">
    <source>
        <dbReference type="Proteomes" id="UP001630127"/>
    </source>
</evidence>
<dbReference type="Gene3D" id="3.30.200.20">
    <property type="entry name" value="Phosphorylase Kinase, domain 1"/>
    <property type="match status" value="1"/>
</dbReference>
<comment type="catalytic activity">
    <reaction evidence="14 16">
        <text>L-threonyl-[protein] + ATP = O-phospho-L-threonyl-[protein] + ADP + H(+)</text>
        <dbReference type="Rhea" id="RHEA:46608"/>
        <dbReference type="Rhea" id="RHEA-COMP:11060"/>
        <dbReference type="Rhea" id="RHEA-COMP:11605"/>
        <dbReference type="ChEBI" id="CHEBI:15378"/>
        <dbReference type="ChEBI" id="CHEBI:30013"/>
        <dbReference type="ChEBI" id="CHEBI:30616"/>
        <dbReference type="ChEBI" id="CHEBI:61977"/>
        <dbReference type="ChEBI" id="CHEBI:456216"/>
        <dbReference type="EC" id="2.7.11.1"/>
    </reaction>
</comment>
<evidence type="ECO:0000256" key="4">
    <source>
        <dbReference type="ARBA" id="ARBA00022679"/>
    </source>
</evidence>
<dbReference type="InterPro" id="IPR008271">
    <property type="entry name" value="Ser/Thr_kinase_AS"/>
</dbReference>
<dbReference type="InterPro" id="IPR000742">
    <property type="entry name" value="EGF"/>
</dbReference>
<dbReference type="SUPFAM" id="SSF56112">
    <property type="entry name" value="Protein kinase-like (PK-like)"/>
    <property type="match status" value="1"/>
</dbReference>
<dbReference type="SUPFAM" id="SSF51110">
    <property type="entry name" value="alpha-D-mannose-specific plant lectins"/>
    <property type="match status" value="1"/>
</dbReference>
<dbReference type="Gene3D" id="1.10.510.10">
    <property type="entry name" value="Transferase(Phosphotransferase) domain 1"/>
    <property type="match status" value="1"/>
</dbReference>
<dbReference type="PROSITE" id="PS50927">
    <property type="entry name" value="BULB_LECTIN"/>
    <property type="match status" value="1"/>
</dbReference>
<dbReference type="Pfam" id="PF07714">
    <property type="entry name" value="PK_Tyr_Ser-Thr"/>
    <property type="match status" value="1"/>
</dbReference>
<keyword evidence="8 16" id="KW-0418">Kinase</keyword>
<evidence type="ECO:0000256" key="15">
    <source>
        <dbReference type="ARBA" id="ARBA00048679"/>
    </source>
</evidence>
<dbReference type="GO" id="GO:0005886">
    <property type="term" value="C:plasma membrane"/>
    <property type="evidence" value="ECO:0007669"/>
    <property type="project" value="UniProtKB-SubCell"/>
</dbReference>
<dbReference type="PROSITE" id="PS50011">
    <property type="entry name" value="PROTEIN_KINASE_DOM"/>
    <property type="match status" value="1"/>
</dbReference>
<evidence type="ECO:0000259" key="22">
    <source>
        <dbReference type="PROSITE" id="PS50927"/>
    </source>
</evidence>
<dbReference type="PROSITE" id="PS00107">
    <property type="entry name" value="PROTEIN_KINASE_ATP"/>
    <property type="match status" value="1"/>
</dbReference>
<keyword evidence="4 16" id="KW-0808">Transferase</keyword>
<dbReference type="PANTHER" id="PTHR27002:SF566">
    <property type="entry name" value="RECEPTOR-LIKE SERINE_THREONINE-PROTEIN KINASE"/>
    <property type="match status" value="1"/>
</dbReference>
<feature type="domain" description="Bulb-type lectin" evidence="22">
    <location>
        <begin position="24"/>
        <end position="146"/>
    </location>
</feature>
<evidence type="ECO:0000256" key="7">
    <source>
        <dbReference type="ARBA" id="ARBA00022741"/>
    </source>
</evidence>
<dbReference type="CDD" id="cd01098">
    <property type="entry name" value="PAN_AP_plant"/>
    <property type="match status" value="1"/>
</dbReference>
<dbReference type="SMART" id="SM00220">
    <property type="entry name" value="S_TKc"/>
    <property type="match status" value="1"/>
</dbReference>
<dbReference type="InterPro" id="IPR021820">
    <property type="entry name" value="S-locus_recpt_kinase_C"/>
</dbReference>
<comment type="similarity">
    <text evidence="16">Belongs to the protein kinase superfamily. Ser/Thr protein kinase family.</text>
</comment>
<keyword evidence="11 19" id="KW-0472">Membrane</keyword>
<evidence type="ECO:0000256" key="10">
    <source>
        <dbReference type="ARBA" id="ARBA00022989"/>
    </source>
</evidence>
<evidence type="ECO:0000256" key="2">
    <source>
        <dbReference type="ARBA" id="ARBA00022475"/>
    </source>
</evidence>
<dbReference type="Pfam" id="PF11883">
    <property type="entry name" value="DUF3403"/>
    <property type="match status" value="1"/>
</dbReference>
<keyword evidence="10 19" id="KW-1133">Transmembrane helix</keyword>
<feature type="domain" description="Protein kinase" evidence="20">
    <location>
        <begin position="495"/>
        <end position="773"/>
    </location>
</feature>
<evidence type="ECO:0000256" key="5">
    <source>
        <dbReference type="ARBA" id="ARBA00022692"/>
    </source>
</evidence>
<dbReference type="GO" id="GO:0005524">
    <property type="term" value="F:ATP binding"/>
    <property type="evidence" value="ECO:0007669"/>
    <property type="project" value="UniProtKB-UniRule"/>
</dbReference>